<dbReference type="EMBL" id="JACNLL010000073">
    <property type="protein sequence ID" value="MBC8200015.1"/>
    <property type="molecule type" value="Genomic_DNA"/>
</dbReference>
<comment type="caution">
    <text evidence="2">The sequence shown here is derived from an EMBL/GenBank/DDBJ whole genome shotgun (WGS) entry which is preliminary data.</text>
</comment>
<dbReference type="Pfam" id="PF09376">
    <property type="entry name" value="NurA"/>
    <property type="match status" value="1"/>
</dbReference>
<gene>
    <name evidence="2" type="ORF">H8E80_08235</name>
</gene>
<dbReference type="AlphaFoldDB" id="A0A8J6N6A4"/>
<dbReference type="Proteomes" id="UP000603545">
    <property type="component" value="Unassembled WGS sequence"/>
</dbReference>
<name>A0A8J6N6A4_9BACT</name>
<accession>A0A8J6N6A4</accession>
<reference evidence="2 3" key="1">
    <citation type="submission" date="2020-08" db="EMBL/GenBank/DDBJ databases">
        <title>Bridging the membrane lipid divide: bacteria of the FCB group superphylum have the potential to synthesize archaeal ether lipids.</title>
        <authorList>
            <person name="Villanueva L."/>
            <person name="Von Meijenfeldt F.A.B."/>
            <person name="Westbye A.B."/>
            <person name="Yadav S."/>
            <person name="Hopmans E.C."/>
            <person name="Dutilh B.E."/>
            <person name="Sinninghe Damste J.S."/>
        </authorList>
    </citation>
    <scope>NUCLEOTIDE SEQUENCE [LARGE SCALE GENOMIC DNA]</scope>
    <source>
        <strain evidence="2">NIOZ-UU82</strain>
    </source>
</reference>
<sequence>MSNFNKLILHPNFHKTIRELSNNDIFLPHHGLEQNFEGMGSLTDSGKISNLEEIRGYKLDVLSGCAEASKFPFSSYDESWIKYAALEGLAYFTAHSLVVNGDNEYVPVALITFNFYTRSKAIIEKSSYIKYAADPTVEYTRDYIKDKVNFLLEFAPSHSLLFIDGPLISGDLYTIMVDATDKFLQKDIIPIHFVKNSNSNIVTSNIDSLSGQYHSDMHWLNTLLRPGERSCFFKYEDQINKKNTKTFCYIKAFDSSPQRIEFYTSTYLTYIDSVSQIMDLILYLLFVQGSKTNPQLRTIAIAEAYARSVLRSIDINTYFKEAKISPTLNQVRFGG</sequence>
<feature type="domain" description="NurA" evidence="1">
    <location>
        <begin position="119"/>
        <end position="262"/>
    </location>
</feature>
<proteinExistence type="predicted"/>
<dbReference type="InterPro" id="IPR018977">
    <property type="entry name" value="NurA_domain"/>
</dbReference>
<evidence type="ECO:0000313" key="2">
    <source>
        <dbReference type="EMBL" id="MBC8200015.1"/>
    </source>
</evidence>
<organism evidence="2 3">
    <name type="scientific">Candidatus Desulfaltia bathyphila</name>
    <dbReference type="NCBI Taxonomy" id="2841697"/>
    <lineage>
        <taxon>Bacteria</taxon>
        <taxon>Pseudomonadati</taxon>
        <taxon>Thermodesulfobacteriota</taxon>
        <taxon>Desulfobacteria</taxon>
        <taxon>Desulfobacterales</taxon>
        <taxon>Desulfobacterales incertae sedis</taxon>
        <taxon>Candidatus Desulfaltia</taxon>
    </lineage>
</organism>
<evidence type="ECO:0000313" key="3">
    <source>
        <dbReference type="Proteomes" id="UP000603545"/>
    </source>
</evidence>
<evidence type="ECO:0000259" key="1">
    <source>
        <dbReference type="Pfam" id="PF09376"/>
    </source>
</evidence>
<protein>
    <submittedName>
        <fullName evidence="2">DNA double-strand break repair nuclease NurA</fullName>
    </submittedName>
</protein>